<reference evidence="2" key="1">
    <citation type="submission" date="2020-11" db="EMBL/GenBank/DDBJ databases">
        <authorList>
            <consortium name="DOE Joint Genome Institute"/>
            <person name="Ahrendt S."/>
            <person name="Riley R."/>
            <person name="Andreopoulos W."/>
            <person name="LaButti K."/>
            <person name="Pangilinan J."/>
            <person name="Ruiz-duenas F.J."/>
            <person name="Barrasa J.M."/>
            <person name="Sanchez-Garcia M."/>
            <person name="Camarero S."/>
            <person name="Miyauchi S."/>
            <person name="Serrano A."/>
            <person name="Linde D."/>
            <person name="Babiker R."/>
            <person name="Drula E."/>
            <person name="Ayuso-Fernandez I."/>
            <person name="Pacheco R."/>
            <person name="Padilla G."/>
            <person name="Ferreira P."/>
            <person name="Barriuso J."/>
            <person name="Kellner H."/>
            <person name="Castanera R."/>
            <person name="Alfaro M."/>
            <person name="Ramirez L."/>
            <person name="Pisabarro A.G."/>
            <person name="Kuo A."/>
            <person name="Tritt A."/>
            <person name="Lipzen A."/>
            <person name="He G."/>
            <person name="Yan M."/>
            <person name="Ng V."/>
            <person name="Cullen D."/>
            <person name="Martin F."/>
            <person name="Rosso M.-N."/>
            <person name="Henrissat B."/>
            <person name="Hibbett D."/>
            <person name="Martinez A.T."/>
            <person name="Grigoriev I.V."/>
        </authorList>
    </citation>
    <scope>NUCLEOTIDE SEQUENCE</scope>
    <source>
        <strain evidence="2">AH 44721</strain>
    </source>
</reference>
<dbReference type="Proteomes" id="UP000724874">
    <property type="component" value="Unassembled WGS sequence"/>
</dbReference>
<protein>
    <submittedName>
        <fullName evidence="2">Uncharacterized protein</fullName>
    </submittedName>
</protein>
<evidence type="ECO:0000313" key="3">
    <source>
        <dbReference type="Proteomes" id="UP000724874"/>
    </source>
</evidence>
<gene>
    <name evidence="2" type="ORF">CPB84DRAFT_1775131</name>
</gene>
<comment type="caution">
    <text evidence="2">The sequence shown here is derived from an EMBL/GenBank/DDBJ whole genome shotgun (WGS) entry which is preliminary data.</text>
</comment>
<dbReference type="OrthoDB" id="10256743at2759"/>
<dbReference type="AlphaFoldDB" id="A0A9P5NQH3"/>
<evidence type="ECO:0000256" key="1">
    <source>
        <dbReference type="SAM" id="MobiDB-lite"/>
    </source>
</evidence>
<evidence type="ECO:0000313" key="2">
    <source>
        <dbReference type="EMBL" id="KAF8902894.1"/>
    </source>
</evidence>
<feature type="region of interest" description="Disordered" evidence="1">
    <location>
        <begin position="281"/>
        <end position="340"/>
    </location>
</feature>
<keyword evidence="3" id="KW-1185">Reference proteome</keyword>
<proteinExistence type="predicted"/>
<feature type="compositionally biased region" description="Low complexity" evidence="1">
    <location>
        <begin position="411"/>
        <end position="426"/>
    </location>
</feature>
<organism evidence="2 3">
    <name type="scientific">Gymnopilus junonius</name>
    <name type="common">Spectacular rustgill mushroom</name>
    <name type="synonym">Gymnopilus spectabilis subsp. junonius</name>
    <dbReference type="NCBI Taxonomy" id="109634"/>
    <lineage>
        <taxon>Eukaryota</taxon>
        <taxon>Fungi</taxon>
        <taxon>Dikarya</taxon>
        <taxon>Basidiomycota</taxon>
        <taxon>Agaricomycotina</taxon>
        <taxon>Agaricomycetes</taxon>
        <taxon>Agaricomycetidae</taxon>
        <taxon>Agaricales</taxon>
        <taxon>Agaricineae</taxon>
        <taxon>Hymenogastraceae</taxon>
        <taxon>Gymnopilus</taxon>
    </lineage>
</organism>
<name>A0A9P5NQH3_GYMJU</name>
<dbReference type="EMBL" id="JADNYJ010000033">
    <property type="protein sequence ID" value="KAF8902894.1"/>
    <property type="molecule type" value="Genomic_DNA"/>
</dbReference>
<feature type="region of interest" description="Disordered" evidence="1">
    <location>
        <begin position="369"/>
        <end position="434"/>
    </location>
</feature>
<accession>A0A9P5NQH3</accession>
<sequence length="456" mass="50157">MAAVSDIPVLSFPAILRNPGLTDRYAHLRESAAGHAPNQQSKTTFRKKHKYDNEGKRWIRRKDNARFVGNPHIVLASKRDYILQTPHAQSTFPEPLPAYLPRTVKLPTAPCIPGTDPNSANAGRFSLSLKGMRRDLRKAGGRAEALVKDVESEMVQWLGVGGTVLFPNGGHAGLEAVGTPVGTTGSIFEVSRTPLQLIWRITDDAFARFVVHCCARYHEIVSFSKGNDEHRLTYLLRPNVTRPDRIAQATLETPPVTDIDYSSNPETEDYIDSDFVSDRDMESDAELDGRHGSLARIDESPASVMAPLPPLDEDVWSHLGDEGTGGESEADEFDSGSEFGTGLEASVDILQPRLEALSLQSSPPAASILESQTLPTGSPFEVHSDPDATVTEIRPHRLIGSSSPRRRDWTSSARSPSSPSRSPVRTRPSRRRLAGKKRTIVVGVQGKKTFYEYLFM</sequence>
<feature type="compositionally biased region" description="Basic and acidic residues" evidence="1">
    <location>
        <begin position="281"/>
        <end position="299"/>
    </location>
</feature>